<feature type="region of interest" description="Disordered" evidence="1">
    <location>
        <begin position="375"/>
        <end position="396"/>
    </location>
</feature>
<evidence type="ECO:0000256" key="1">
    <source>
        <dbReference type="SAM" id="MobiDB-lite"/>
    </source>
</evidence>
<gene>
    <name evidence="3" type="ordered locus">AciX9_4062</name>
</gene>
<geneLocation type="plasmid" evidence="3 4">
    <name>pACIX901</name>
</geneLocation>
<evidence type="ECO:0000313" key="4">
    <source>
        <dbReference type="Proteomes" id="UP000000343"/>
    </source>
</evidence>
<keyword evidence="3" id="KW-0614">Plasmid</keyword>
<name>E8X5W7_GRATM</name>
<accession>E8X5W7</accession>
<dbReference type="EMBL" id="CP002481">
    <property type="protein sequence ID" value="ADW70851.1"/>
    <property type="molecule type" value="Genomic_DNA"/>
</dbReference>
<feature type="signal peptide" evidence="2">
    <location>
        <begin position="1"/>
        <end position="21"/>
    </location>
</feature>
<protein>
    <recommendedName>
        <fullName evidence="5">Calcium-dependent phosphoinositide phospholipase C</fullName>
    </recommendedName>
</protein>
<dbReference type="RefSeq" id="WP_013572763.1">
    <property type="nucleotide sequence ID" value="NC_015057.1"/>
</dbReference>
<dbReference type="AlphaFoldDB" id="E8X5W7"/>
<dbReference type="InterPro" id="IPR017946">
    <property type="entry name" value="PLC-like_Pdiesterase_TIM-brl"/>
</dbReference>
<reference evidence="4" key="1">
    <citation type="submission" date="2011-01" db="EMBL/GenBank/DDBJ databases">
        <title>Complete sequence of plasmid1 of Acidobacterium sp. MP5ACTX9.</title>
        <authorList>
            <consortium name="US DOE Joint Genome Institute"/>
            <person name="Lucas S."/>
            <person name="Copeland A."/>
            <person name="Lapidus A."/>
            <person name="Cheng J.-F."/>
            <person name="Goodwin L."/>
            <person name="Pitluck S."/>
            <person name="Teshima H."/>
            <person name="Detter J.C."/>
            <person name="Han C."/>
            <person name="Tapia R."/>
            <person name="Land M."/>
            <person name="Hauser L."/>
            <person name="Kyrpides N."/>
            <person name="Ivanova N."/>
            <person name="Ovchinnikova G."/>
            <person name="Pagani I."/>
            <person name="Rawat S.R."/>
            <person name="Mannisto M."/>
            <person name="Haggblom M.M."/>
            <person name="Woyke T."/>
        </authorList>
    </citation>
    <scope>NUCLEOTIDE SEQUENCE [LARGE SCALE GENOMIC DNA]</scope>
    <source>
        <strain evidence="4">MP5ACTX9</strain>
        <plasmid evidence="4">Plasmid pACIX901</plasmid>
    </source>
</reference>
<evidence type="ECO:0008006" key="5">
    <source>
        <dbReference type="Google" id="ProtNLM"/>
    </source>
</evidence>
<keyword evidence="2" id="KW-0732">Signal</keyword>
<feature type="compositionally biased region" description="Polar residues" evidence="1">
    <location>
        <begin position="380"/>
        <end position="396"/>
    </location>
</feature>
<dbReference type="Pfam" id="PF16670">
    <property type="entry name" value="PI-PLC-C1"/>
    <property type="match status" value="1"/>
</dbReference>
<dbReference type="GO" id="GO:0006629">
    <property type="term" value="P:lipid metabolic process"/>
    <property type="evidence" value="ECO:0007669"/>
    <property type="project" value="InterPro"/>
</dbReference>
<dbReference type="GO" id="GO:0008081">
    <property type="term" value="F:phosphoric diester hydrolase activity"/>
    <property type="evidence" value="ECO:0007669"/>
    <property type="project" value="InterPro"/>
</dbReference>
<dbReference type="KEGG" id="acm:AciX9_4062"/>
<evidence type="ECO:0000313" key="3">
    <source>
        <dbReference type="EMBL" id="ADW70851.1"/>
    </source>
</evidence>
<dbReference type="HOGENOM" id="CLU_045947_0_0_0"/>
<organism evidence="4">
    <name type="scientific">Granulicella tundricola (strain ATCC BAA-1859 / DSM 23138 / MP5ACTX9)</name>
    <dbReference type="NCBI Taxonomy" id="1198114"/>
    <lineage>
        <taxon>Bacteria</taxon>
        <taxon>Pseudomonadati</taxon>
        <taxon>Acidobacteriota</taxon>
        <taxon>Terriglobia</taxon>
        <taxon>Terriglobales</taxon>
        <taxon>Acidobacteriaceae</taxon>
        <taxon>Granulicella</taxon>
    </lineage>
</organism>
<dbReference type="InterPro" id="IPR032075">
    <property type="entry name" value="PI-PLC-C1"/>
</dbReference>
<dbReference type="Gene3D" id="3.20.20.190">
    <property type="entry name" value="Phosphatidylinositol (PI) phosphodiesterase"/>
    <property type="match status" value="1"/>
</dbReference>
<evidence type="ECO:0000256" key="2">
    <source>
        <dbReference type="SAM" id="SignalP"/>
    </source>
</evidence>
<dbReference type="SUPFAM" id="SSF51695">
    <property type="entry name" value="PLC-like phosphodiesterases"/>
    <property type="match status" value="1"/>
</dbReference>
<proteinExistence type="predicted"/>
<dbReference type="Proteomes" id="UP000000343">
    <property type="component" value="Plasmid pACIX901"/>
</dbReference>
<dbReference type="CDD" id="cd08589">
    <property type="entry name" value="PI-PLCc_SaPLC1_like"/>
    <property type="match status" value="1"/>
</dbReference>
<dbReference type="OrthoDB" id="195526at2"/>
<keyword evidence="4" id="KW-1185">Reference proteome</keyword>
<feature type="chain" id="PRO_5003230761" description="Calcium-dependent phosphoinositide phospholipase C" evidence="2">
    <location>
        <begin position="22"/>
        <end position="396"/>
    </location>
</feature>
<sequence>MHSRIALAVLLVFPCAAGMLAQTSPTQDAAVHLNQIQVIGSHNSYNLGFAPSEEKFARMHNAKSYESLEYHHATLTTQLNGGVRQLEIDIVQDEQGGRFAHPRVVELTKEAGLPPDPDFDPNHEMEKPGFKVIHIADLNERSSCHLFTGCLQEIRTWSKEHPSHIPLFLLIETKHGNTPSIPNSVTAEAFTPATFDAVDRAIRSVFTDKEMVLPDQVRGSYSTMDAAVRAGHWPTLAASRGKVIFLLDQRNDGVAYTAGHPALEGRVLFTNAVPGRPDAAFTEENGGTPDEIDALVRQGYLIRARADEGTVAARTNDTTRRDELLHSGAQIISTDYPLSEPSSWAAYSVGFVNGLPARCNIINAPLACMDNLLEPGTRSGGTPSPQNDTAAQSAGK</sequence>